<accession>A0ABD2PRQ6</accession>
<evidence type="ECO:0000313" key="3">
    <source>
        <dbReference type="Proteomes" id="UP001626550"/>
    </source>
</evidence>
<reference evidence="2 3" key="1">
    <citation type="submission" date="2024-11" db="EMBL/GenBank/DDBJ databases">
        <title>Adaptive evolution of stress response genes in parasites aligns with host niche diversity.</title>
        <authorList>
            <person name="Hahn C."/>
            <person name="Resl P."/>
        </authorList>
    </citation>
    <scope>NUCLEOTIDE SEQUENCE [LARGE SCALE GENOMIC DNA]</scope>
    <source>
        <strain evidence="2">EGGRZ-B1_66</strain>
        <tissue evidence="2">Body</tissue>
    </source>
</reference>
<name>A0ABD2PRQ6_9PLAT</name>
<organism evidence="2 3">
    <name type="scientific">Cichlidogyrus casuarinus</name>
    <dbReference type="NCBI Taxonomy" id="1844966"/>
    <lineage>
        <taxon>Eukaryota</taxon>
        <taxon>Metazoa</taxon>
        <taxon>Spiralia</taxon>
        <taxon>Lophotrochozoa</taxon>
        <taxon>Platyhelminthes</taxon>
        <taxon>Monogenea</taxon>
        <taxon>Monopisthocotylea</taxon>
        <taxon>Dactylogyridea</taxon>
        <taxon>Ancyrocephalidae</taxon>
        <taxon>Cichlidogyrus</taxon>
    </lineage>
</organism>
<feature type="transmembrane region" description="Helical" evidence="1">
    <location>
        <begin position="136"/>
        <end position="157"/>
    </location>
</feature>
<comment type="caution">
    <text evidence="2">The sequence shown here is derived from an EMBL/GenBank/DDBJ whole genome shotgun (WGS) entry which is preliminary data.</text>
</comment>
<evidence type="ECO:0000313" key="2">
    <source>
        <dbReference type="EMBL" id="KAL3309865.1"/>
    </source>
</evidence>
<evidence type="ECO:0000256" key="1">
    <source>
        <dbReference type="SAM" id="Phobius"/>
    </source>
</evidence>
<keyword evidence="1" id="KW-0812">Transmembrane</keyword>
<gene>
    <name evidence="2" type="ORF">Ciccas_011581</name>
</gene>
<dbReference type="AlphaFoldDB" id="A0ABD2PRQ6"/>
<keyword evidence="1" id="KW-1133">Transmembrane helix</keyword>
<proteinExistence type="predicted"/>
<keyword evidence="1" id="KW-0472">Membrane</keyword>
<protein>
    <submittedName>
        <fullName evidence="2">Uncharacterized protein</fullName>
    </submittedName>
</protein>
<dbReference type="EMBL" id="JBJKFK010003480">
    <property type="protein sequence ID" value="KAL3309865.1"/>
    <property type="molecule type" value="Genomic_DNA"/>
</dbReference>
<keyword evidence="3" id="KW-1185">Reference proteome</keyword>
<dbReference type="Proteomes" id="UP001626550">
    <property type="component" value="Unassembled WGS sequence"/>
</dbReference>
<sequence>MYLPQRVLVRLPACKPLPLSDYKFCSETQDEIVARLIWLSLPLGSHSISDSQSSLLSSLSTTNASRRLSSVEPELSPDSGNDSLAEEPQIAIDASCVDFCLEATPNANQQETISERELFQEIDQSIKNVTRHSKSAVYCTICSVVVLLLCIFVGYISTLSSPQ</sequence>